<reference evidence="2 3" key="1">
    <citation type="submission" date="2023-10" db="EMBL/GenBank/DDBJ databases">
        <title>Draft Genome Sequence of Candida saopaulonensis from a very Premature Infant with Sepsis.</title>
        <authorList>
            <person name="Ning Y."/>
            <person name="Dai R."/>
            <person name="Xiao M."/>
            <person name="Xu Y."/>
            <person name="Yan Q."/>
            <person name="Zhang L."/>
        </authorList>
    </citation>
    <scope>NUCLEOTIDE SEQUENCE [LARGE SCALE GENOMIC DNA]</scope>
    <source>
        <strain evidence="2 3">19XY460</strain>
    </source>
</reference>
<name>A0AAX4H7J8_9ASCO</name>
<gene>
    <name evidence="2" type="ORF">PUMCH_001845</name>
</gene>
<dbReference type="KEGG" id="asau:88172910"/>
<accession>A0AAX4H7J8</accession>
<feature type="compositionally biased region" description="Polar residues" evidence="1">
    <location>
        <begin position="9"/>
        <end position="31"/>
    </location>
</feature>
<dbReference type="RefSeq" id="XP_062876949.1">
    <property type="nucleotide sequence ID" value="XM_063020879.1"/>
</dbReference>
<proteinExistence type="predicted"/>
<dbReference type="AlphaFoldDB" id="A0AAX4H7J8"/>
<sequence length="198" mass="22594">MHTQGMAANFSTTPPMAQLNRQTRTPSGIHSQTRQILQNLLHLHNSQAMNGQPQGPQSKANIHRRQLQQFYLHKLFDSISDAEFLPLIPGAPQTTYNKYPDMNKNLNLGMSPNMASHKMDNLHTYNNVKPMGDEKLGYNSYAQNGLGHAQNHLQNTFSRQQGQYENGQNKRMGGQFLQQHLFGGKRQEYSQYKQNLQS</sequence>
<feature type="region of interest" description="Disordered" evidence="1">
    <location>
        <begin position="1"/>
        <end position="31"/>
    </location>
</feature>
<evidence type="ECO:0000313" key="3">
    <source>
        <dbReference type="Proteomes" id="UP001338582"/>
    </source>
</evidence>
<dbReference type="Proteomes" id="UP001338582">
    <property type="component" value="Chromosome 2"/>
</dbReference>
<dbReference type="GeneID" id="88172910"/>
<organism evidence="2 3">
    <name type="scientific">Australozyma saopauloensis</name>
    <dbReference type="NCBI Taxonomy" id="291208"/>
    <lineage>
        <taxon>Eukaryota</taxon>
        <taxon>Fungi</taxon>
        <taxon>Dikarya</taxon>
        <taxon>Ascomycota</taxon>
        <taxon>Saccharomycotina</taxon>
        <taxon>Pichiomycetes</taxon>
        <taxon>Metschnikowiaceae</taxon>
        <taxon>Australozyma</taxon>
    </lineage>
</organism>
<dbReference type="EMBL" id="CP138895">
    <property type="protein sequence ID" value="WPK24566.1"/>
    <property type="molecule type" value="Genomic_DNA"/>
</dbReference>
<keyword evidence="3" id="KW-1185">Reference proteome</keyword>
<protein>
    <submittedName>
        <fullName evidence="2">Uncharacterized protein</fullName>
    </submittedName>
</protein>
<evidence type="ECO:0000256" key="1">
    <source>
        <dbReference type="SAM" id="MobiDB-lite"/>
    </source>
</evidence>
<evidence type="ECO:0000313" key="2">
    <source>
        <dbReference type="EMBL" id="WPK24566.1"/>
    </source>
</evidence>